<sequence length="151" mass="17621">MTSLYSHAGGDGALHRLEEIFYAKVLNDPLLKQLFPQRRATHVDHLTWFTAESFGGPDRFTREVGFDHLIQVHRRLDISDEQRERFVELYMESFDEAGLPDDEPFRQAVREHLEFGSRVAQQNSRAATDEELHPLRDVPLWTWEEPDQSSS</sequence>
<evidence type="ECO:0000256" key="1">
    <source>
        <dbReference type="ARBA" id="ARBA00022448"/>
    </source>
</evidence>
<comment type="caution">
    <text evidence="6">The sequence shown here is derived from an EMBL/GenBank/DDBJ whole genome shotgun (WGS) entry which is preliminary data.</text>
</comment>
<keyword evidence="4 5" id="KW-0408">Iron</keyword>
<dbReference type="CDD" id="cd14775">
    <property type="entry name" value="TrHb2_O-like"/>
    <property type="match status" value="1"/>
</dbReference>
<keyword evidence="1" id="KW-0813">Transport</keyword>
<name>A0A7W7S1B3_9ACTN</name>
<organism evidence="6 7">
    <name type="scientific">Streptosporangium album</name>
    <dbReference type="NCBI Taxonomy" id="47479"/>
    <lineage>
        <taxon>Bacteria</taxon>
        <taxon>Bacillati</taxon>
        <taxon>Actinomycetota</taxon>
        <taxon>Actinomycetes</taxon>
        <taxon>Streptosporangiales</taxon>
        <taxon>Streptosporangiaceae</taxon>
        <taxon>Streptosporangium</taxon>
    </lineage>
</organism>
<dbReference type="EMBL" id="JACHJU010000003">
    <property type="protein sequence ID" value="MBB4942085.1"/>
    <property type="molecule type" value="Genomic_DNA"/>
</dbReference>
<dbReference type="InterPro" id="IPR009050">
    <property type="entry name" value="Globin-like_sf"/>
</dbReference>
<dbReference type="Proteomes" id="UP000534286">
    <property type="component" value="Unassembled WGS sequence"/>
</dbReference>
<dbReference type="Gene3D" id="1.10.490.10">
    <property type="entry name" value="Globins"/>
    <property type="match status" value="1"/>
</dbReference>
<evidence type="ECO:0000313" key="7">
    <source>
        <dbReference type="Proteomes" id="UP000534286"/>
    </source>
</evidence>
<dbReference type="GO" id="GO:0020037">
    <property type="term" value="F:heme binding"/>
    <property type="evidence" value="ECO:0007669"/>
    <property type="project" value="InterPro"/>
</dbReference>
<evidence type="ECO:0000256" key="4">
    <source>
        <dbReference type="ARBA" id="ARBA00023004"/>
    </source>
</evidence>
<dbReference type="AlphaFoldDB" id="A0A7W7S1B3"/>
<dbReference type="RefSeq" id="WP_184758109.1">
    <property type="nucleotide sequence ID" value="NZ_BAABEK010000003.1"/>
</dbReference>
<evidence type="ECO:0000313" key="6">
    <source>
        <dbReference type="EMBL" id="MBB4942085.1"/>
    </source>
</evidence>
<proteinExistence type="predicted"/>
<protein>
    <submittedName>
        <fullName evidence="6">Hemoglobin</fullName>
    </submittedName>
</protein>
<evidence type="ECO:0000256" key="5">
    <source>
        <dbReference type="PIRSR" id="PIRSR601486-1"/>
    </source>
</evidence>
<dbReference type="InterPro" id="IPR012292">
    <property type="entry name" value="Globin/Proto"/>
</dbReference>
<dbReference type="SUPFAM" id="SSF46458">
    <property type="entry name" value="Globin-like"/>
    <property type="match status" value="1"/>
</dbReference>
<dbReference type="GO" id="GO:0019825">
    <property type="term" value="F:oxygen binding"/>
    <property type="evidence" value="ECO:0007669"/>
    <property type="project" value="InterPro"/>
</dbReference>
<reference evidence="6 7" key="1">
    <citation type="submission" date="2020-08" db="EMBL/GenBank/DDBJ databases">
        <title>Sequencing the genomes of 1000 actinobacteria strains.</title>
        <authorList>
            <person name="Klenk H.-P."/>
        </authorList>
    </citation>
    <scope>NUCLEOTIDE SEQUENCE [LARGE SCALE GENOMIC DNA]</scope>
    <source>
        <strain evidence="6 7">DSM 43023</strain>
    </source>
</reference>
<keyword evidence="2 5" id="KW-0349">Heme</keyword>
<dbReference type="InterPro" id="IPR001486">
    <property type="entry name" value="Hemoglobin_trunc"/>
</dbReference>
<dbReference type="Pfam" id="PF01152">
    <property type="entry name" value="Bac_globin"/>
    <property type="match status" value="1"/>
</dbReference>
<evidence type="ECO:0000256" key="2">
    <source>
        <dbReference type="ARBA" id="ARBA00022617"/>
    </source>
</evidence>
<feature type="binding site" description="distal binding residue" evidence="5">
    <location>
        <position position="45"/>
    </location>
    <ligand>
        <name>heme</name>
        <dbReference type="ChEBI" id="CHEBI:30413"/>
    </ligand>
    <ligandPart>
        <name>Fe</name>
        <dbReference type="ChEBI" id="CHEBI:18248"/>
    </ligandPart>
</feature>
<accession>A0A7W7S1B3</accession>
<keyword evidence="3 5" id="KW-0479">Metal-binding</keyword>
<dbReference type="GO" id="GO:0046872">
    <property type="term" value="F:metal ion binding"/>
    <property type="evidence" value="ECO:0007669"/>
    <property type="project" value="UniProtKB-KW"/>
</dbReference>
<keyword evidence="7" id="KW-1185">Reference proteome</keyword>
<evidence type="ECO:0000256" key="3">
    <source>
        <dbReference type="ARBA" id="ARBA00022723"/>
    </source>
</evidence>
<gene>
    <name evidence="6" type="ORF">FHR32_006471</name>
</gene>